<dbReference type="EMBL" id="CP027433">
    <property type="protein sequence ID" value="AVM01834.1"/>
    <property type="molecule type" value="Genomic_DNA"/>
</dbReference>
<feature type="compositionally biased region" description="Low complexity" evidence="1">
    <location>
        <begin position="49"/>
        <end position="80"/>
    </location>
</feature>
<keyword evidence="2" id="KW-1133">Transmembrane helix</keyword>
<sequence length="173" mass="17165">MKADRETNRLPLRAGAMLLLAVAIVFIGLGWHSAATSGDESAQEKLKQAGQSAQTTAATSGTDGSPATSSPSSAPSSAAAADGPKVCVLNAGTVTGLANEVSDALAEAGFAIGTAPGNLSTSSVTENTVFYGEGEEEAAEKVAEAVPGGAEPYARPAAFTRCPGELAVVVVSR</sequence>
<dbReference type="RefSeq" id="WP_105943537.1">
    <property type="nucleotide sequence ID" value="NZ_CP027433.1"/>
</dbReference>
<protein>
    <recommendedName>
        <fullName evidence="3">LytR/CpsA/Psr regulator C-terminal domain-containing protein</fullName>
    </recommendedName>
</protein>
<keyword evidence="2" id="KW-0812">Transmembrane</keyword>
<evidence type="ECO:0000256" key="2">
    <source>
        <dbReference type="SAM" id="Phobius"/>
    </source>
</evidence>
<reference evidence="4 5" key="1">
    <citation type="submission" date="2018-03" db="EMBL/GenBank/DDBJ databases">
        <title>Characteristics and genome of n-alkane degrading marine bacteria Gordonia iterans isolated from crude oil contaminated in Tae-an, South Korea.</title>
        <authorList>
            <person name="Lee S.-S."/>
            <person name="Kim H."/>
        </authorList>
    </citation>
    <scope>NUCLEOTIDE SEQUENCE [LARGE SCALE GENOMIC DNA]</scope>
    <source>
        <strain evidence="4 5">Co17</strain>
    </source>
</reference>
<dbReference type="AlphaFoldDB" id="A0A2S0KJH7"/>
<evidence type="ECO:0000313" key="5">
    <source>
        <dbReference type="Proteomes" id="UP000239814"/>
    </source>
</evidence>
<evidence type="ECO:0000259" key="3">
    <source>
        <dbReference type="Pfam" id="PF13399"/>
    </source>
</evidence>
<name>A0A2S0KJH7_9ACTN</name>
<keyword evidence="2" id="KW-0472">Membrane</keyword>
<dbReference type="Proteomes" id="UP000239814">
    <property type="component" value="Chromosome"/>
</dbReference>
<feature type="region of interest" description="Disordered" evidence="1">
    <location>
        <begin position="40"/>
        <end position="80"/>
    </location>
</feature>
<dbReference type="OrthoDB" id="4375292at2"/>
<dbReference type="KEGG" id="git:C6V83_17785"/>
<dbReference type="Pfam" id="PF13399">
    <property type="entry name" value="LytR_C"/>
    <property type="match status" value="1"/>
</dbReference>
<evidence type="ECO:0000313" key="4">
    <source>
        <dbReference type="EMBL" id="AVM01834.1"/>
    </source>
</evidence>
<keyword evidence="5" id="KW-1185">Reference proteome</keyword>
<proteinExistence type="predicted"/>
<gene>
    <name evidence="4" type="ORF">C6V83_17785</name>
</gene>
<dbReference type="Gene3D" id="3.30.70.2390">
    <property type="match status" value="1"/>
</dbReference>
<feature type="domain" description="LytR/CpsA/Psr regulator C-terminal" evidence="3">
    <location>
        <begin position="85"/>
        <end position="153"/>
    </location>
</feature>
<feature type="transmembrane region" description="Helical" evidence="2">
    <location>
        <begin position="12"/>
        <end position="31"/>
    </location>
</feature>
<accession>A0A2S0KJH7</accession>
<dbReference type="InterPro" id="IPR027381">
    <property type="entry name" value="LytR/CpsA/Psr_C"/>
</dbReference>
<evidence type="ECO:0000256" key="1">
    <source>
        <dbReference type="SAM" id="MobiDB-lite"/>
    </source>
</evidence>
<organism evidence="4 5">
    <name type="scientific">Gordonia iterans</name>
    <dbReference type="NCBI Taxonomy" id="1004901"/>
    <lineage>
        <taxon>Bacteria</taxon>
        <taxon>Bacillati</taxon>
        <taxon>Actinomycetota</taxon>
        <taxon>Actinomycetes</taxon>
        <taxon>Mycobacteriales</taxon>
        <taxon>Gordoniaceae</taxon>
        <taxon>Gordonia</taxon>
    </lineage>
</organism>